<dbReference type="InterPro" id="IPR036182">
    <property type="entry name" value="PCuAC_sf"/>
</dbReference>
<dbReference type="OrthoDB" id="9796962at2"/>
<name>A0A4R2L2V3_9GAMM</name>
<dbReference type="PANTHER" id="PTHR36302">
    <property type="entry name" value="BLR7088 PROTEIN"/>
    <property type="match status" value="1"/>
</dbReference>
<dbReference type="RefSeq" id="WP_132544620.1">
    <property type="nucleotide sequence ID" value="NZ_SLWY01000019.1"/>
</dbReference>
<dbReference type="InterPro" id="IPR007410">
    <property type="entry name" value="LpqE-like"/>
</dbReference>
<dbReference type="SUPFAM" id="SSF110087">
    <property type="entry name" value="DR1885-like metal-binding protein"/>
    <property type="match status" value="1"/>
</dbReference>
<accession>A0A4R2L2V3</accession>
<organism evidence="2 3">
    <name type="scientific">Plasticicumulans lactativorans</name>
    <dbReference type="NCBI Taxonomy" id="1133106"/>
    <lineage>
        <taxon>Bacteria</taxon>
        <taxon>Pseudomonadati</taxon>
        <taxon>Pseudomonadota</taxon>
        <taxon>Gammaproteobacteria</taxon>
        <taxon>Candidatus Competibacteraceae</taxon>
        <taxon>Plasticicumulans</taxon>
    </lineage>
</organism>
<dbReference type="PANTHER" id="PTHR36302:SF1">
    <property type="entry name" value="COPPER CHAPERONE PCU(A)C"/>
    <property type="match status" value="1"/>
</dbReference>
<protein>
    <recommendedName>
        <fullName evidence="4">Copper(I)-binding protein</fullName>
    </recommendedName>
</protein>
<dbReference type="InterPro" id="IPR058248">
    <property type="entry name" value="Lxx211020-like"/>
</dbReference>
<dbReference type="Pfam" id="PF04314">
    <property type="entry name" value="PCuAC"/>
    <property type="match status" value="1"/>
</dbReference>
<feature type="chain" id="PRO_5020409462" description="Copper(I)-binding protein" evidence="1">
    <location>
        <begin position="25"/>
        <end position="160"/>
    </location>
</feature>
<dbReference type="AlphaFoldDB" id="A0A4R2L2V3"/>
<sequence>MQRFRKILFAALVLGLAGAGSAGAHEVKADALTVDHPWARATAPGAPNGAVYFTLENEGAEADRLLGASGEVAERIELHEHIHEGEVMKMREVAGGVALPAKSEVAFAPGGLHVMLLGLKQPLAAGSTFPLRLRFERAGEVDVQVEVEKADAKPTPHRHH</sequence>
<evidence type="ECO:0000313" key="2">
    <source>
        <dbReference type="EMBL" id="TCO79557.1"/>
    </source>
</evidence>
<dbReference type="Gene3D" id="2.60.40.1890">
    <property type="entry name" value="PCu(A)C copper chaperone"/>
    <property type="match status" value="1"/>
</dbReference>
<gene>
    <name evidence="2" type="ORF">EV699_11913</name>
</gene>
<comment type="caution">
    <text evidence="2">The sequence shown here is derived from an EMBL/GenBank/DDBJ whole genome shotgun (WGS) entry which is preliminary data.</text>
</comment>
<proteinExistence type="predicted"/>
<reference evidence="2 3" key="1">
    <citation type="submission" date="2019-03" db="EMBL/GenBank/DDBJ databases">
        <title>Genomic Encyclopedia of Type Strains, Phase IV (KMG-IV): sequencing the most valuable type-strain genomes for metagenomic binning, comparative biology and taxonomic classification.</title>
        <authorList>
            <person name="Goeker M."/>
        </authorList>
    </citation>
    <scope>NUCLEOTIDE SEQUENCE [LARGE SCALE GENOMIC DNA]</scope>
    <source>
        <strain evidence="2 3">DSM 25287</strain>
    </source>
</reference>
<feature type="signal peptide" evidence="1">
    <location>
        <begin position="1"/>
        <end position="24"/>
    </location>
</feature>
<dbReference type="Proteomes" id="UP000295765">
    <property type="component" value="Unassembled WGS sequence"/>
</dbReference>
<dbReference type="EMBL" id="SLWY01000019">
    <property type="protein sequence ID" value="TCO79557.1"/>
    <property type="molecule type" value="Genomic_DNA"/>
</dbReference>
<evidence type="ECO:0008006" key="4">
    <source>
        <dbReference type="Google" id="ProtNLM"/>
    </source>
</evidence>
<keyword evidence="3" id="KW-1185">Reference proteome</keyword>
<evidence type="ECO:0000256" key="1">
    <source>
        <dbReference type="SAM" id="SignalP"/>
    </source>
</evidence>
<keyword evidence="1" id="KW-0732">Signal</keyword>
<evidence type="ECO:0000313" key="3">
    <source>
        <dbReference type="Proteomes" id="UP000295765"/>
    </source>
</evidence>